<dbReference type="Proteomes" id="UP000187941">
    <property type="component" value="Chromosome"/>
</dbReference>
<evidence type="ECO:0000259" key="6">
    <source>
        <dbReference type="Pfam" id="PF05199"/>
    </source>
</evidence>
<feature type="domain" description="Glucose-methanol-choline oxidoreductase N-terminal" evidence="5">
    <location>
        <begin position="74"/>
        <end position="295"/>
    </location>
</feature>
<dbReference type="Pfam" id="PF00732">
    <property type="entry name" value="GMC_oxred_N"/>
    <property type="match status" value="1"/>
</dbReference>
<name>A0A1P9X1H0_9BACT</name>
<sequence length="515" mass="56212">MTYDAVVIGTGAGGAPLLARLAKAGLRVVALEAGKFWKPAQDFATDERAQDKLFWNDERLTAGNDALAFGNNNSGTGVGGSTLHYTAYTPRAQPDDLRIRSEFDVGEDWPIDFTDLEPYYDEVEQFLGVSGPSPYPWGPVRKRGYALGPLPVNKAGRLMEQGCRTLGIRTSPAANAALSASYYQDGVGHRPACINRGFCQAGCRNGAKASMDVTYIPLAMHYGAEIRPECFVTQFRRDASGKISEVIYVRNGQEERLHCKNVFLCAGAIETPRLLLLNGIANSSGQVGRNLMAHTALQIWGEFDDDIQPFKGIPGAVISEDTHRPAQRFGVPTDFVGGYLLQSIGVMPVTYLSQLARGRGLWGADLKRAAAAYNHVAGINILGDCLPYAHNYIELSDEKDSRGLPKPRVYFSNGENEERMTAHADQIMRQIWEAAGARNVWAFPRNAHVIGTCRMGHDPDTSVVNADGRAHDIPNLYISDNSTFPSALSVNPALTIMALALRTADKFLMSERAKE</sequence>
<keyword evidence="2" id="KW-0285">Flavoprotein</keyword>
<reference evidence="7 8" key="1">
    <citation type="submission" date="2016-01" db="EMBL/GenBank/DDBJ databases">
        <authorList>
            <person name="Oliw E.H."/>
        </authorList>
    </citation>
    <scope>NUCLEOTIDE SEQUENCE [LARGE SCALE GENOMIC DNA]</scope>
    <source>
        <strain evidence="7 8">DY10</strain>
    </source>
</reference>
<feature type="domain" description="Glucose-methanol-choline oxidoreductase C-terminal" evidence="6">
    <location>
        <begin position="387"/>
        <end position="500"/>
    </location>
</feature>
<dbReference type="Gene3D" id="3.50.50.60">
    <property type="entry name" value="FAD/NAD(P)-binding domain"/>
    <property type="match status" value="2"/>
</dbReference>
<keyword evidence="4" id="KW-0560">Oxidoreductase</keyword>
<evidence type="ECO:0000256" key="4">
    <source>
        <dbReference type="ARBA" id="ARBA00023002"/>
    </source>
</evidence>
<dbReference type="SUPFAM" id="SSF54373">
    <property type="entry name" value="FAD-linked reductases, C-terminal domain"/>
    <property type="match status" value="1"/>
</dbReference>
<dbReference type="InterPro" id="IPR007867">
    <property type="entry name" value="GMC_OxRtase_C"/>
</dbReference>
<evidence type="ECO:0000256" key="2">
    <source>
        <dbReference type="ARBA" id="ARBA00022630"/>
    </source>
</evidence>
<dbReference type="STRING" id="1178516.AWR27_20450"/>
<dbReference type="OrthoDB" id="1154541at2"/>
<organism evidence="7 8">
    <name type="scientific">Spirosoma montaniterrae</name>
    <dbReference type="NCBI Taxonomy" id="1178516"/>
    <lineage>
        <taxon>Bacteria</taxon>
        <taxon>Pseudomonadati</taxon>
        <taxon>Bacteroidota</taxon>
        <taxon>Cytophagia</taxon>
        <taxon>Cytophagales</taxon>
        <taxon>Cytophagaceae</taxon>
        <taxon>Spirosoma</taxon>
    </lineage>
</organism>
<gene>
    <name evidence="7" type="ORF">AWR27_20450</name>
</gene>
<evidence type="ECO:0000313" key="7">
    <source>
        <dbReference type="EMBL" id="AQG81474.1"/>
    </source>
</evidence>
<dbReference type="Pfam" id="PF05199">
    <property type="entry name" value="GMC_oxred_C"/>
    <property type="match status" value="1"/>
</dbReference>
<comment type="similarity">
    <text evidence="1">Belongs to the GMC oxidoreductase family.</text>
</comment>
<dbReference type="KEGG" id="smon:AWR27_20450"/>
<dbReference type="InterPro" id="IPR036188">
    <property type="entry name" value="FAD/NAD-bd_sf"/>
</dbReference>
<evidence type="ECO:0000259" key="5">
    <source>
        <dbReference type="Pfam" id="PF00732"/>
    </source>
</evidence>
<dbReference type="SUPFAM" id="SSF51905">
    <property type="entry name" value="FAD/NAD(P)-binding domain"/>
    <property type="match status" value="1"/>
</dbReference>
<protein>
    <submittedName>
        <fullName evidence="7">Ribonuclease BN</fullName>
    </submittedName>
</protein>
<keyword evidence="3" id="KW-0274">FAD</keyword>
<dbReference type="RefSeq" id="WP_077132936.1">
    <property type="nucleotide sequence ID" value="NZ_CP014263.1"/>
</dbReference>
<dbReference type="GO" id="GO:0016614">
    <property type="term" value="F:oxidoreductase activity, acting on CH-OH group of donors"/>
    <property type="evidence" value="ECO:0007669"/>
    <property type="project" value="InterPro"/>
</dbReference>
<dbReference type="InterPro" id="IPR000172">
    <property type="entry name" value="GMC_OxRdtase_N"/>
</dbReference>
<dbReference type="EMBL" id="CP014263">
    <property type="protein sequence ID" value="AQG81474.1"/>
    <property type="molecule type" value="Genomic_DNA"/>
</dbReference>
<evidence type="ECO:0000256" key="3">
    <source>
        <dbReference type="ARBA" id="ARBA00022827"/>
    </source>
</evidence>
<dbReference type="GO" id="GO:0050660">
    <property type="term" value="F:flavin adenine dinucleotide binding"/>
    <property type="evidence" value="ECO:0007669"/>
    <property type="project" value="InterPro"/>
</dbReference>
<proteinExistence type="inferred from homology"/>
<dbReference type="AlphaFoldDB" id="A0A1P9X1H0"/>
<evidence type="ECO:0000256" key="1">
    <source>
        <dbReference type="ARBA" id="ARBA00010790"/>
    </source>
</evidence>
<dbReference type="PANTHER" id="PTHR46056:SF12">
    <property type="entry name" value="LONG-CHAIN-ALCOHOL OXIDASE"/>
    <property type="match status" value="1"/>
</dbReference>
<accession>A0A1P9X1H0</accession>
<evidence type="ECO:0000313" key="8">
    <source>
        <dbReference type="Proteomes" id="UP000187941"/>
    </source>
</evidence>
<dbReference type="PANTHER" id="PTHR46056">
    <property type="entry name" value="LONG-CHAIN-ALCOHOL OXIDASE"/>
    <property type="match status" value="1"/>
</dbReference>
<keyword evidence="8" id="KW-1185">Reference proteome</keyword>